<dbReference type="Gene3D" id="3.20.20.70">
    <property type="entry name" value="Aldolase class I"/>
    <property type="match status" value="1"/>
</dbReference>
<evidence type="ECO:0000256" key="2">
    <source>
        <dbReference type="ARBA" id="ARBA00022679"/>
    </source>
</evidence>
<dbReference type="OrthoDB" id="9810880at2"/>
<protein>
    <recommendedName>
        <fullName evidence="9">Thiamine-phosphate synthase</fullName>
        <shortName evidence="9">TP synthase</shortName>
        <shortName evidence="9">TPS</shortName>
        <ecNumber evidence="9">2.5.1.3</ecNumber>
    </recommendedName>
    <alternativeName>
        <fullName evidence="9">Thiamine-phosphate pyrophosphorylase</fullName>
        <shortName evidence="9">TMP pyrophosphorylase</shortName>
        <shortName evidence="9">TMP-PPase</shortName>
    </alternativeName>
</protein>
<feature type="binding site" evidence="9">
    <location>
        <position position="110"/>
    </location>
    <ligand>
        <name>4-amino-2-methyl-5-(diphosphooxymethyl)pyrimidine</name>
        <dbReference type="ChEBI" id="CHEBI:57841"/>
    </ligand>
</feature>
<gene>
    <name evidence="9 13" type="primary">thiE</name>
    <name evidence="13" type="ORF">BN1209_1749</name>
</gene>
<proteinExistence type="inferred from homology"/>
<evidence type="ECO:0000256" key="4">
    <source>
        <dbReference type="ARBA" id="ARBA00022842"/>
    </source>
</evidence>
<evidence type="ECO:0000313" key="14">
    <source>
        <dbReference type="Proteomes" id="UP000056322"/>
    </source>
</evidence>
<dbReference type="GO" id="GO:0009228">
    <property type="term" value="P:thiamine biosynthetic process"/>
    <property type="evidence" value="ECO:0007669"/>
    <property type="project" value="UniProtKB-KW"/>
</dbReference>
<dbReference type="RefSeq" id="WP_045751816.1">
    <property type="nucleotide sequence ID" value="NZ_LN794158.1"/>
</dbReference>
<dbReference type="GO" id="GO:0005737">
    <property type="term" value="C:cytoplasm"/>
    <property type="evidence" value="ECO:0007669"/>
    <property type="project" value="TreeGrafter"/>
</dbReference>
<comment type="function">
    <text evidence="9">Condenses 4-methyl-5-(beta-hydroxyethyl)thiazole monophosphate (THZ-P) and 2-methyl-4-amino-5-hydroxymethyl pyrimidine pyrophosphate (HMP-PP) to form thiamine monophosphate (TMP).</text>
</comment>
<keyword evidence="5 9" id="KW-0784">Thiamine biosynthesis</keyword>
<dbReference type="AlphaFoldDB" id="A0A0B7IX43"/>
<reference evidence="14" key="1">
    <citation type="submission" date="2014-12" db="EMBL/GenBank/DDBJ databases">
        <authorList>
            <person name="Salcher M.M."/>
        </authorList>
    </citation>
    <scope>NUCLEOTIDE SEQUENCE [LARGE SCALE GENOMIC DNA]</scope>
    <source>
        <strain evidence="14">MMS-10A-171</strain>
    </source>
</reference>
<feature type="binding site" evidence="9">
    <location>
        <position position="71"/>
    </location>
    <ligand>
        <name>4-amino-2-methyl-5-(diphosphooxymethyl)pyrimidine</name>
        <dbReference type="ChEBI" id="CHEBI:57841"/>
    </ligand>
</feature>
<evidence type="ECO:0000256" key="10">
    <source>
        <dbReference type="RuleBase" id="RU003826"/>
    </source>
</evidence>
<comment type="catalytic activity">
    <reaction evidence="7 9 10">
        <text>2-(2-carboxy-4-methylthiazol-5-yl)ethyl phosphate + 4-amino-2-methyl-5-(diphosphooxymethyl)pyrimidine + 2 H(+) = thiamine phosphate + CO2 + diphosphate</text>
        <dbReference type="Rhea" id="RHEA:47848"/>
        <dbReference type="ChEBI" id="CHEBI:15378"/>
        <dbReference type="ChEBI" id="CHEBI:16526"/>
        <dbReference type="ChEBI" id="CHEBI:33019"/>
        <dbReference type="ChEBI" id="CHEBI:37575"/>
        <dbReference type="ChEBI" id="CHEBI:57841"/>
        <dbReference type="ChEBI" id="CHEBI:62890"/>
        <dbReference type="EC" id="2.5.1.3"/>
    </reaction>
</comment>
<feature type="binding site" evidence="9">
    <location>
        <begin position="39"/>
        <end position="43"/>
    </location>
    <ligand>
        <name>4-amino-2-methyl-5-(diphosphooxymethyl)pyrimidine</name>
        <dbReference type="ChEBI" id="CHEBI:57841"/>
    </ligand>
</feature>
<keyword evidence="3 9" id="KW-0479">Metal-binding</keyword>
<dbReference type="KEGG" id="mbac:BN1209_1749"/>
<feature type="binding site" evidence="9">
    <location>
        <position position="140"/>
    </location>
    <ligand>
        <name>4-amino-2-methyl-5-(diphosphooxymethyl)pyrimidine</name>
        <dbReference type="ChEBI" id="CHEBI:57841"/>
    </ligand>
</feature>
<evidence type="ECO:0000256" key="11">
    <source>
        <dbReference type="RuleBase" id="RU004253"/>
    </source>
</evidence>
<feature type="binding site" evidence="9">
    <location>
        <position position="72"/>
    </location>
    <ligand>
        <name>Mg(2+)</name>
        <dbReference type="ChEBI" id="CHEBI:18420"/>
    </ligand>
</feature>
<comment type="cofactor">
    <cofactor evidence="9">
        <name>Mg(2+)</name>
        <dbReference type="ChEBI" id="CHEBI:18420"/>
    </cofactor>
    <text evidence="9">Binds 1 Mg(2+) ion per subunit.</text>
</comment>
<organism evidence="13 14">
    <name type="scientific">Candidatus Methylopumilus turicensis</name>
    <dbReference type="NCBI Taxonomy" id="1581680"/>
    <lineage>
        <taxon>Bacteria</taxon>
        <taxon>Pseudomonadati</taxon>
        <taxon>Pseudomonadota</taxon>
        <taxon>Betaproteobacteria</taxon>
        <taxon>Nitrosomonadales</taxon>
        <taxon>Methylophilaceae</taxon>
        <taxon>Candidatus Methylopumilus</taxon>
    </lineage>
</organism>
<evidence type="ECO:0000256" key="1">
    <source>
        <dbReference type="ARBA" id="ARBA00005165"/>
    </source>
</evidence>
<evidence type="ECO:0000313" key="13">
    <source>
        <dbReference type="EMBL" id="CEN56786.1"/>
    </source>
</evidence>
<comment type="similarity">
    <text evidence="9 10">Belongs to the thiamine-phosphate synthase family.</text>
</comment>
<dbReference type="GO" id="GO:0000287">
    <property type="term" value="F:magnesium ion binding"/>
    <property type="evidence" value="ECO:0007669"/>
    <property type="project" value="UniProtKB-UniRule"/>
</dbReference>
<comment type="catalytic activity">
    <reaction evidence="8 9 10">
        <text>2-[(2R,5Z)-2-carboxy-4-methylthiazol-5(2H)-ylidene]ethyl phosphate + 4-amino-2-methyl-5-(diphosphooxymethyl)pyrimidine + 2 H(+) = thiamine phosphate + CO2 + diphosphate</text>
        <dbReference type="Rhea" id="RHEA:47844"/>
        <dbReference type="ChEBI" id="CHEBI:15378"/>
        <dbReference type="ChEBI" id="CHEBI:16526"/>
        <dbReference type="ChEBI" id="CHEBI:33019"/>
        <dbReference type="ChEBI" id="CHEBI:37575"/>
        <dbReference type="ChEBI" id="CHEBI:57841"/>
        <dbReference type="ChEBI" id="CHEBI:62899"/>
        <dbReference type="EC" id="2.5.1.3"/>
    </reaction>
</comment>
<dbReference type="HOGENOM" id="CLU_018272_3_1_4"/>
<keyword evidence="4 9" id="KW-0460">Magnesium</keyword>
<evidence type="ECO:0000256" key="3">
    <source>
        <dbReference type="ARBA" id="ARBA00022723"/>
    </source>
</evidence>
<evidence type="ECO:0000256" key="7">
    <source>
        <dbReference type="ARBA" id="ARBA00047851"/>
    </source>
</evidence>
<dbReference type="GO" id="GO:0009229">
    <property type="term" value="P:thiamine diphosphate biosynthetic process"/>
    <property type="evidence" value="ECO:0007669"/>
    <property type="project" value="UniProtKB-UniRule"/>
</dbReference>
<dbReference type="InterPro" id="IPR036206">
    <property type="entry name" value="ThiamineP_synth_sf"/>
</dbReference>
<comment type="caution">
    <text evidence="9">Lacks conserved residue(s) required for the propagation of feature annotation.</text>
</comment>
<accession>A0A0B7IX43</accession>
<dbReference type="InterPro" id="IPR013785">
    <property type="entry name" value="Aldolase_TIM"/>
</dbReference>
<dbReference type="EC" id="2.5.1.3" evidence="9"/>
<dbReference type="HAMAP" id="MF_00097">
    <property type="entry name" value="TMP_synthase"/>
    <property type="match status" value="1"/>
</dbReference>
<dbReference type="NCBIfam" id="TIGR00693">
    <property type="entry name" value="thiE"/>
    <property type="match status" value="1"/>
</dbReference>
<dbReference type="EMBL" id="LN794158">
    <property type="protein sequence ID" value="CEN56786.1"/>
    <property type="molecule type" value="Genomic_DNA"/>
</dbReference>
<comment type="catalytic activity">
    <reaction evidence="6 9 10">
        <text>4-methyl-5-(2-phosphooxyethyl)-thiazole + 4-amino-2-methyl-5-(diphosphooxymethyl)pyrimidine + H(+) = thiamine phosphate + diphosphate</text>
        <dbReference type="Rhea" id="RHEA:22328"/>
        <dbReference type="ChEBI" id="CHEBI:15378"/>
        <dbReference type="ChEBI" id="CHEBI:33019"/>
        <dbReference type="ChEBI" id="CHEBI:37575"/>
        <dbReference type="ChEBI" id="CHEBI:57841"/>
        <dbReference type="ChEBI" id="CHEBI:58296"/>
        <dbReference type="EC" id="2.5.1.3"/>
    </reaction>
</comment>
<dbReference type="InterPro" id="IPR022998">
    <property type="entry name" value="ThiamineP_synth_TenI"/>
</dbReference>
<keyword evidence="14" id="KW-1185">Reference proteome</keyword>
<dbReference type="PANTHER" id="PTHR20857:SF15">
    <property type="entry name" value="THIAMINE-PHOSPHATE SYNTHASE"/>
    <property type="match status" value="1"/>
</dbReference>
<sequence length="208" mass="22156">MFNSAKIHGLYAITPDSENTDQLCKMVEASILGGARVIQYRNKIAQDALRIEQASALLTICRQHQVPFIINDHIELCLALDANGVHIGGDDGDIAVARSQIGPDKILGVSCYGDFNRAQKAAELGADYVAFGACFTSKTKPNAPRAELNLFTRAQILQVSCVAIGGITLENVGSVVAAGASAVAVIGELFNRDIQEIAPCAQQFSSFF</sequence>
<dbReference type="PANTHER" id="PTHR20857">
    <property type="entry name" value="THIAMINE-PHOSPHATE PYROPHOSPHORYLASE"/>
    <property type="match status" value="1"/>
</dbReference>
<dbReference type="InterPro" id="IPR034291">
    <property type="entry name" value="TMP_synthase"/>
</dbReference>
<feature type="binding site" evidence="9">
    <location>
        <begin position="137"/>
        <end position="139"/>
    </location>
    <ligand>
        <name>2-[(2R,5Z)-2-carboxy-4-methylthiazol-5(2H)-ylidene]ethyl phosphate</name>
        <dbReference type="ChEBI" id="CHEBI:62899"/>
    </ligand>
</feature>
<comment type="pathway">
    <text evidence="1 9 11">Cofactor biosynthesis; thiamine diphosphate biosynthesis; thiamine phosphate from 4-amino-2-methyl-5-diphosphomethylpyrimidine and 4-methyl-5-(2-phosphoethyl)-thiazole: step 1/1.</text>
</comment>
<dbReference type="GO" id="GO:0004789">
    <property type="term" value="F:thiamine-phosphate diphosphorylase activity"/>
    <property type="evidence" value="ECO:0007669"/>
    <property type="project" value="UniProtKB-UniRule"/>
</dbReference>
<dbReference type="CDD" id="cd00564">
    <property type="entry name" value="TMP_TenI"/>
    <property type="match status" value="1"/>
</dbReference>
<evidence type="ECO:0000256" key="6">
    <source>
        <dbReference type="ARBA" id="ARBA00047334"/>
    </source>
</evidence>
<name>A0A0B7IX43_9PROT</name>
<feature type="domain" description="Thiamine phosphate synthase/TenI" evidence="12">
    <location>
        <begin position="10"/>
        <end position="188"/>
    </location>
</feature>
<evidence type="ECO:0000256" key="5">
    <source>
        <dbReference type="ARBA" id="ARBA00022977"/>
    </source>
</evidence>
<dbReference type="UniPathway" id="UPA00060">
    <property type="reaction ID" value="UER00141"/>
</dbReference>
<evidence type="ECO:0000256" key="9">
    <source>
        <dbReference type="HAMAP-Rule" id="MF_00097"/>
    </source>
</evidence>
<dbReference type="SUPFAM" id="SSF51391">
    <property type="entry name" value="Thiamin phosphate synthase"/>
    <property type="match status" value="1"/>
</dbReference>
<evidence type="ECO:0000259" key="12">
    <source>
        <dbReference type="Pfam" id="PF02581"/>
    </source>
</evidence>
<dbReference type="Proteomes" id="UP000056322">
    <property type="component" value="Chromosome 1"/>
</dbReference>
<dbReference type="STRING" id="1581680.BN1209_1749"/>
<feature type="binding site" evidence="9">
    <location>
        <position position="166"/>
    </location>
    <ligand>
        <name>2-[(2R,5Z)-2-carboxy-4-methylthiazol-5(2H)-ylidene]ethyl phosphate</name>
        <dbReference type="ChEBI" id="CHEBI:62899"/>
    </ligand>
</feature>
<feature type="binding site" evidence="9">
    <location>
        <position position="91"/>
    </location>
    <ligand>
        <name>Mg(2+)</name>
        <dbReference type="ChEBI" id="CHEBI:18420"/>
    </ligand>
</feature>
<evidence type="ECO:0000256" key="8">
    <source>
        <dbReference type="ARBA" id="ARBA00047883"/>
    </source>
</evidence>
<dbReference type="Pfam" id="PF02581">
    <property type="entry name" value="TMP-TENI"/>
    <property type="match status" value="1"/>
</dbReference>
<keyword evidence="2 9" id="KW-0808">Transferase</keyword>